<dbReference type="AlphaFoldDB" id="A0AA35JU38"/>
<reference evidence="1" key="1">
    <citation type="submission" date="2022-12" db="EMBL/GenBank/DDBJ databases">
        <authorList>
            <person name="Alioto T."/>
            <person name="Alioto T."/>
            <person name="Gomez Garrido J."/>
        </authorList>
    </citation>
    <scope>NUCLEOTIDE SEQUENCE</scope>
</reference>
<dbReference type="Proteomes" id="UP001178461">
    <property type="component" value="Chromosome 2"/>
</dbReference>
<evidence type="ECO:0000313" key="1">
    <source>
        <dbReference type="EMBL" id="CAI5765780.1"/>
    </source>
</evidence>
<keyword evidence="2" id="KW-1185">Reference proteome</keyword>
<gene>
    <name evidence="1" type="ORF">PODLI_1B035812</name>
</gene>
<protein>
    <submittedName>
        <fullName evidence="1">Uncharacterized protein</fullName>
    </submittedName>
</protein>
<name>A0AA35JU38_9SAUR</name>
<dbReference type="EMBL" id="OX395127">
    <property type="protein sequence ID" value="CAI5765780.1"/>
    <property type="molecule type" value="Genomic_DNA"/>
</dbReference>
<organism evidence="1 2">
    <name type="scientific">Podarcis lilfordi</name>
    <name type="common">Lilford's wall lizard</name>
    <dbReference type="NCBI Taxonomy" id="74358"/>
    <lineage>
        <taxon>Eukaryota</taxon>
        <taxon>Metazoa</taxon>
        <taxon>Chordata</taxon>
        <taxon>Craniata</taxon>
        <taxon>Vertebrata</taxon>
        <taxon>Euteleostomi</taxon>
        <taxon>Lepidosauria</taxon>
        <taxon>Squamata</taxon>
        <taxon>Bifurcata</taxon>
        <taxon>Unidentata</taxon>
        <taxon>Episquamata</taxon>
        <taxon>Laterata</taxon>
        <taxon>Lacertibaenia</taxon>
        <taxon>Lacertidae</taxon>
        <taxon>Podarcis</taxon>
    </lineage>
</organism>
<proteinExistence type="predicted"/>
<sequence>TLGGTIAGDKRETEQGCQPWNNCAENAHGSHTSVTLEQSSCPEQRTVTLEIKGLLSHNRTAVSAAISG</sequence>
<evidence type="ECO:0000313" key="2">
    <source>
        <dbReference type="Proteomes" id="UP001178461"/>
    </source>
</evidence>
<feature type="non-terminal residue" evidence="1">
    <location>
        <position position="1"/>
    </location>
</feature>
<accession>A0AA35JU38</accession>